<dbReference type="AlphaFoldDB" id="R0M225"/>
<keyword evidence="3" id="KW-1185">Reference proteome</keyword>
<accession>R0M225</accession>
<proteinExistence type="predicted"/>
<protein>
    <submittedName>
        <fullName evidence="2">Uncharacterized protein</fullName>
    </submittedName>
</protein>
<feature type="region of interest" description="Disordered" evidence="1">
    <location>
        <begin position="275"/>
        <end position="300"/>
    </location>
</feature>
<gene>
    <name evidence="2" type="ORF">Anapl_13063</name>
</gene>
<evidence type="ECO:0000313" key="3">
    <source>
        <dbReference type="Proteomes" id="UP000296049"/>
    </source>
</evidence>
<reference evidence="3" key="1">
    <citation type="journal article" date="2013" name="Nat. Genet.">
        <title>The duck genome and transcriptome provide insight into an avian influenza virus reservoir species.</title>
        <authorList>
            <person name="Huang Y."/>
            <person name="Li Y."/>
            <person name="Burt D.W."/>
            <person name="Chen H."/>
            <person name="Zhang Y."/>
            <person name="Qian W."/>
            <person name="Kim H."/>
            <person name="Gan S."/>
            <person name="Zhao Y."/>
            <person name="Li J."/>
            <person name="Yi K."/>
            <person name="Feng H."/>
            <person name="Zhu P."/>
            <person name="Li B."/>
            <person name="Liu Q."/>
            <person name="Fairley S."/>
            <person name="Magor K.E."/>
            <person name="Du Z."/>
            <person name="Hu X."/>
            <person name="Goodman L."/>
            <person name="Tafer H."/>
            <person name="Vignal A."/>
            <person name="Lee T."/>
            <person name="Kim K.W."/>
            <person name="Sheng Z."/>
            <person name="An Y."/>
            <person name="Searle S."/>
            <person name="Herrero J."/>
            <person name="Groenen M.A."/>
            <person name="Crooijmans R.P."/>
            <person name="Faraut T."/>
            <person name="Cai Q."/>
            <person name="Webster R.G."/>
            <person name="Aldridge J.R."/>
            <person name="Warren W.C."/>
            <person name="Bartschat S."/>
            <person name="Kehr S."/>
            <person name="Marz M."/>
            <person name="Stadler P.F."/>
            <person name="Smith J."/>
            <person name="Kraus R.H."/>
            <person name="Zhao Y."/>
            <person name="Ren L."/>
            <person name="Fei J."/>
            <person name="Morisson M."/>
            <person name="Kaiser P."/>
            <person name="Griffin D.K."/>
            <person name="Rao M."/>
            <person name="Pitel F."/>
            <person name="Wang J."/>
            <person name="Li N."/>
        </authorList>
    </citation>
    <scope>NUCLEOTIDE SEQUENCE [LARGE SCALE GENOMIC DNA]</scope>
</reference>
<sequence>MKHGMRNANERAIWWFCSEKLRLSPQLNVDQHANMNATKICLSAVLQKACYHQALKSSSSSFKQECTNGNYAIKKESKTEYPFLPVLCPYLSHGNLTSATCASVTTWLEAWSAAEQVKRIARSSAGLLRGTGSDVSLCYFKWLTVLSKASLDCQSLSPYSSLFYLKLYSKHEVSKASKTCCAVGWPQALRPCIYQEDKPEQAELQPPGPCCHGDCCQEFMKNTDLTFHTNGNNIQTTEFQAQPQYEISTMTVNFSDENLEPSTFLKFNYNNKMLSEGPATHPSETEGKVQGRGRGTPPTHAAAALSACRDKGEASRRVPATQNACVTSADLNACITPTELSKGYTKAYKDSRNNCSTLV</sequence>
<evidence type="ECO:0000313" key="2">
    <source>
        <dbReference type="EMBL" id="EOB08155.1"/>
    </source>
</evidence>
<dbReference type="Proteomes" id="UP000296049">
    <property type="component" value="Unassembled WGS sequence"/>
</dbReference>
<name>R0M225_ANAPL</name>
<evidence type="ECO:0000256" key="1">
    <source>
        <dbReference type="SAM" id="MobiDB-lite"/>
    </source>
</evidence>
<dbReference type="EMBL" id="KB742468">
    <property type="protein sequence ID" value="EOB08155.1"/>
    <property type="molecule type" value="Genomic_DNA"/>
</dbReference>
<organism evidence="2 3">
    <name type="scientific">Anas platyrhynchos</name>
    <name type="common">Mallard</name>
    <name type="synonym">Anas boschas</name>
    <dbReference type="NCBI Taxonomy" id="8839"/>
    <lineage>
        <taxon>Eukaryota</taxon>
        <taxon>Metazoa</taxon>
        <taxon>Chordata</taxon>
        <taxon>Craniata</taxon>
        <taxon>Vertebrata</taxon>
        <taxon>Euteleostomi</taxon>
        <taxon>Archelosauria</taxon>
        <taxon>Archosauria</taxon>
        <taxon>Dinosauria</taxon>
        <taxon>Saurischia</taxon>
        <taxon>Theropoda</taxon>
        <taxon>Coelurosauria</taxon>
        <taxon>Aves</taxon>
        <taxon>Neognathae</taxon>
        <taxon>Galloanserae</taxon>
        <taxon>Anseriformes</taxon>
        <taxon>Anatidae</taxon>
        <taxon>Anatinae</taxon>
        <taxon>Anas</taxon>
    </lineage>
</organism>